<evidence type="ECO:0000313" key="2">
    <source>
        <dbReference type="EnsemblMetazoa" id="LLOJ005107-PA"/>
    </source>
</evidence>
<reference evidence="3" key="1">
    <citation type="submission" date="2012-05" db="EMBL/GenBank/DDBJ databases">
        <title>Whole Genome Assembly of Lutzomyia longipalpis.</title>
        <authorList>
            <person name="Richards S."/>
            <person name="Qu C."/>
            <person name="Dillon R."/>
            <person name="Worley K."/>
            <person name="Scherer S."/>
            <person name="Batterton M."/>
            <person name="Taylor A."/>
            <person name="Hawes A."/>
            <person name="Hernandez B."/>
            <person name="Kovar C."/>
            <person name="Mandapat C."/>
            <person name="Pham C."/>
            <person name="Qu C."/>
            <person name="Jing C."/>
            <person name="Bess C."/>
            <person name="Bandaranaike D."/>
            <person name="Ngo D."/>
            <person name="Ongeri F."/>
            <person name="Arias F."/>
            <person name="Lara F."/>
            <person name="Weissenberger G."/>
            <person name="Kamau G."/>
            <person name="Han H."/>
            <person name="Shen H."/>
            <person name="Dinh H."/>
            <person name="Khalil I."/>
            <person name="Jones J."/>
            <person name="Shafer J."/>
            <person name="Jayaseelan J."/>
            <person name="Quiroz J."/>
            <person name="Blankenburg K."/>
            <person name="Nguyen L."/>
            <person name="Jackson L."/>
            <person name="Francisco L."/>
            <person name="Tang L.-Y."/>
            <person name="Pu L.-L."/>
            <person name="Perales L."/>
            <person name="Lorensuhewa L."/>
            <person name="Munidasa M."/>
            <person name="Coyle M."/>
            <person name="Taylor M."/>
            <person name="Puazo M."/>
            <person name="Firestine M."/>
            <person name="Scheel M."/>
            <person name="Javaid M."/>
            <person name="Wang M."/>
            <person name="Li M."/>
            <person name="Tabassum N."/>
            <person name="Saada N."/>
            <person name="Osuji N."/>
            <person name="Aqrawi P."/>
            <person name="Fu Q."/>
            <person name="Thornton R."/>
            <person name="Raj R."/>
            <person name="Goodspeed R."/>
            <person name="Mata R."/>
            <person name="Najjar R."/>
            <person name="Gubbala S."/>
            <person name="Lee S."/>
            <person name="Denson S."/>
            <person name="Patil S."/>
            <person name="Macmil S."/>
            <person name="Qi S."/>
            <person name="Matskevitch T."/>
            <person name="Palculict T."/>
            <person name="Mathew T."/>
            <person name="Vee V."/>
            <person name="Velamala V."/>
            <person name="Korchina V."/>
            <person name="Cai W."/>
            <person name="Liu W."/>
            <person name="Dai W."/>
            <person name="Zou X."/>
            <person name="Zhu Y."/>
            <person name="Zhang Y."/>
            <person name="Wu Y.-Q."/>
            <person name="Xin Y."/>
            <person name="Nazarath L."/>
            <person name="Kovar C."/>
            <person name="Han Y."/>
            <person name="Muzny D."/>
            <person name="Gibbs R."/>
        </authorList>
    </citation>
    <scope>NUCLEOTIDE SEQUENCE [LARGE SCALE GENOMIC DNA]</scope>
    <source>
        <strain evidence="3">Jacobina</strain>
    </source>
</reference>
<dbReference type="EMBL" id="AJWK01016266">
    <property type="status" value="NOT_ANNOTATED_CDS"/>
    <property type="molecule type" value="Genomic_DNA"/>
</dbReference>
<protein>
    <recommendedName>
        <fullName evidence="4">Nucleolar 27S pre-rRNA processing Urb2/Npa2 C-terminal domain-containing protein</fullName>
    </recommendedName>
</protein>
<sequence length="1287" mass="148213">MKKQNELLLWLNRKHLSHVDALKLAIKAWNSIDYTNLSKYETIVGYFCEKLPLLCCVEQEVPEGSGEDDLWGTIREFVELKYPVGVVSVEARIRLIECLVEHVNVTKSGGLREFLILKSTLENPFFVSFFSANVSTYGKLMGKCLVAWREVLERNPIQGGLEGVEKQITEDLLRNLQEFSQYQANNVEFAKVFKQEIHQKIIEMVIYLQSRKISWKRKLFAIYQALFFSEDSGKGYRMDFEASGKGEKLADDRISFQNPELYVVLMEIEGFLFAYSTQQKDLCSSFIDYLLRDLFVEEKMNLSNIVLGMSHLMLLLKSYSIRLGGEDKSFHSLRRRILEIVEEFAERNTQECLSLTLRTLQLHPLLLEEDLTSLIVKFLFLPKNEASLEVFGHFFALSLETFFKLSRFEKILNRLLENIVSVATSMEFPKKLKRKLKEKSQSPQKRQKITNSGDFVEILTKKSAGNPEKLAQDEWSEISFAWSDGFSKRFSRIVLNLTPNVSLQVWKSLMFYVQGALDTAKERNFDENSLFCIDFFVKIFSAYIRGCRLLERPDNVVTKIDERRLLTKDLLRNFLKLLQEAEESILERPLKAFLELLGFVLDFETTIIVYRPDFLNDSTSESFQKINYMDQNEWDQILSRCKGESLQNLANSINFKFLKLNHVEKKTPESLPEDLQRILKDPQEFQKLIVHDKDGLWLQKLLSREQKSLLAGLFAENLELLSCSNGLETLEDAEFLSLLALKILDQISKKINSKKSPFCKINFDKVISGDESTEEIPERILHQTKTVSLKEKVSSDDLLQLLQALKLLPVAFLSKDVKNQFLFFLIVLLHSLADFDDLQTILLDTLTNLVELGTGVDVFKYAGISKIKELFPSTSDNRRLYEVLLAGASKHQSASNIGSFKDLQRILEENVEADYQDICLIALEAIAKTKNKEIIAIRSSLTTFALKYFKKAPVTDDLLRSFTATLTAYFSSKERPDEDKKLGSIALKYINHFKDSQKSEIVDLLRIVTDHKDDLKITSASLTPLILEFWNQLKKTNEAAESTEIASIVVKFCTDEEFSKFLENFREEVKTVDPIYVCKTLQNLGSSMSEEKGEVFSKFYEEILFEITAKLIPKEAVEDSLLLMLNILKCHSVIIKNKKIPLPNSLFQDILTFLVEINLKRLKVNLEDFTKLHLQMTDLCYVINQHRSSCLRFAMPQFVSIFKNLVHGICGYRSDMGKKEKLEQEEVEALTGLSHKLEIMIAFMASANKNARRVAPFMLVYVINEMIYNQNPTTLNPSIKTHINNIC</sequence>
<dbReference type="EMBL" id="AJWK01016267">
    <property type="status" value="NOT_ANNOTATED_CDS"/>
    <property type="molecule type" value="Genomic_DNA"/>
</dbReference>
<proteinExistence type="predicted"/>
<evidence type="ECO:0000313" key="3">
    <source>
        <dbReference type="Proteomes" id="UP000092461"/>
    </source>
</evidence>
<organism evidence="2 3">
    <name type="scientific">Lutzomyia longipalpis</name>
    <name type="common">Sand fly</name>
    <dbReference type="NCBI Taxonomy" id="7200"/>
    <lineage>
        <taxon>Eukaryota</taxon>
        <taxon>Metazoa</taxon>
        <taxon>Ecdysozoa</taxon>
        <taxon>Arthropoda</taxon>
        <taxon>Hexapoda</taxon>
        <taxon>Insecta</taxon>
        <taxon>Pterygota</taxon>
        <taxon>Neoptera</taxon>
        <taxon>Endopterygota</taxon>
        <taxon>Diptera</taxon>
        <taxon>Nematocera</taxon>
        <taxon>Psychodoidea</taxon>
        <taxon>Psychodidae</taxon>
        <taxon>Lutzomyia</taxon>
        <taxon>Lutzomyia</taxon>
    </lineage>
</organism>
<dbReference type="VEuPathDB" id="VectorBase:LLONM1_009768"/>
<reference evidence="2" key="3">
    <citation type="submission" date="2020-05" db="UniProtKB">
        <authorList>
            <consortium name="EnsemblMetazoa"/>
        </authorList>
    </citation>
    <scope>IDENTIFICATION</scope>
    <source>
        <strain evidence="2">Jacobina</strain>
    </source>
</reference>
<dbReference type="EnsemblMetazoa" id="LLOJ005107-RA">
    <property type="protein sequence ID" value="LLOJ005107-PA"/>
    <property type="gene ID" value="LLOJ005107"/>
</dbReference>
<evidence type="ECO:0008006" key="4">
    <source>
        <dbReference type="Google" id="ProtNLM"/>
    </source>
</evidence>
<dbReference type="VEuPathDB" id="VectorBase:LLOJ005107"/>
<dbReference type="Proteomes" id="UP000092461">
    <property type="component" value="Unassembled WGS sequence"/>
</dbReference>
<reference evidence="1" key="2">
    <citation type="journal article" date="2020" name="BMC">
        <title>Leishmania infection induces a limited differential gene expression in the sand fly midgut.</title>
        <authorList>
            <person name="Coutinho-Abreu I.V."/>
            <person name="Serafim T.D."/>
            <person name="Meneses C."/>
            <person name="Kamhawi S."/>
            <person name="Oliveira F."/>
            <person name="Valenzuela J.G."/>
        </authorList>
    </citation>
    <scope>NUCLEOTIDE SEQUENCE</scope>
    <source>
        <strain evidence="1">Jacobina</strain>
        <tissue evidence="1">Midgut</tissue>
    </source>
</reference>
<keyword evidence="3" id="KW-1185">Reference proteome</keyword>
<name>A0A1B0CKH0_LUTLO</name>
<dbReference type="EMBL" id="GITU01004153">
    <property type="protein sequence ID" value="MBC1172856.1"/>
    <property type="molecule type" value="Transcribed_RNA"/>
</dbReference>
<evidence type="ECO:0000313" key="1">
    <source>
        <dbReference type="EMBL" id="MBC1172856.1"/>
    </source>
</evidence>
<accession>A0A1B0CKH0</accession>